<dbReference type="SUPFAM" id="SSF88697">
    <property type="entry name" value="PUA domain-like"/>
    <property type="match status" value="1"/>
</dbReference>
<dbReference type="CDD" id="cd06553">
    <property type="entry name" value="ASCH_Ef3133_like"/>
    <property type="match status" value="1"/>
</dbReference>
<sequence>MTAAPIPADAATALPPAEFGFPGPLRDKLVAAVLDGSKTATASLLTEYEREREPLPRVGDRSVVLDSAERPVAVIEVTAVRVVPLSEVDLAHAVAEGDTTVAGWRRAHEAFWHSEGMRTALGDPGFTVDDTTPVVLERFRVVAGVSATAS</sequence>
<organism evidence="2 3">
    <name type="scientific">Streptomyces inusitatus</name>
    <dbReference type="NCBI Taxonomy" id="68221"/>
    <lineage>
        <taxon>Bacteria</taxon>
        <taxon>Bacillati</taxon>
        <taxon>Actinomycetota</taxon>
        <taxon>Actinomycetes</taxon>
        <taxon>Kitasatosporales</taxon>
        <taxon>Streptomycetaceae</taxon>
        <taxon>Streptomyces</taxon>
    </lineage>
</organism>
<evidence type="ECO:0000313" key="3">
    <source>
        <dbReference type="Proteomes" id="UP000630936"/>
    </source>
</evidence>
<dbReference type="Proteomes" id="UP000630936">
    <property type="component" value="Unassembled WGS sequence"/>
</dbReference>
<gene>
    <name evidence="2" type="ORF">GCM10010387_61580</name>
</gene>
<dbReference type="PANTHER" id="PTHR39203">
    <property type="entry name" value="CYTOPLASMIC PROTEIN-RELATED"/>
    <property type="match status" value="1"/>
</dbReference>
<dbReference type="PIRSF" id="PIRSF021320">
    <property type="entry name" value="DUF984"/>
    <property type="match status" value="1"/>
</dbReference>
<dbReference type="Gene3D" id="3.10.400.10">
    <property type="entry name" value="Sulfate adenylyltransferase"/>
    <property type="match status" value="1"/>
</dbReference>
<accession>A0A918QPU8</accession>
<name>A0A918QPU8_9ACTN</name>
<dbReference type="EMBL" id="BMWG01000029">
    <property type="protein sequence ID" value="GGZ59526.1"/>
    <property type="molecule type" value="Genomic_DNA"/>
</dbReference>
<dbReference type="InterPro" id="IPR009326">
    <property type="entry name" value="DUF984"/>
</dbReference>
<dbReference type="PANTHER" id="PTHR39203:SF1">
    <property type="entry name" value="CYTOPLASMIC PROTEIN"/>
    <property type="match status" value="1"/>
</dbReference>
<evidence type="ECO:0000259" key="1">
    <source>
        <dbReference type="SMART" id="SM01022"/>
    </source>
</evidence>
<reference evidence="2" key="2">
    <citation type="submission" date="2020-09" db="EMBL/GenBank/DDBJ databases">
        <authorList>
            <person name="Sun Q."/>
            <person name="Ohkuma M."/>
        </authorList>
    </citation>
    <scope>NUCLEOTIDE SEQUENCE</scope>
    <source>
        <strain evidence="2">JCM 4988</strain>
    </source>
</reference>
<dbReference type="Pfam" id="PF04266">
    <property type="entry name" value="ASCH"/>
    <property type="match status" value="1"/>
</dbReference>
<dbReference type="RefSeq" id="WP_190126561.1">
    <property type="nucleotide sequence ID" value="NZ_BMWG01000029.1"/>
</dbReference>
<dbReference type="AlphaFoldDB" id="A0A918QPU8"/>
<evidence type="ECO:0000313" key="2">
    <source>
        <dbReference type="EMBL" id="GGZ59526.1"/>
    </source>
</evidence>
<reference evidence="2" key="1">
    <citation type="journal article" date="2014" name="Int. J. Syst. Evol. Microbiol.">
        <title>Complete genome sequence of Corynebacterium casei LMG S-19264T (=DSM 44701T), isolated from a smear-ripened cheese.</title>
        <authorList>
            <consortium name="US DOE Joint Genome Institute (JGI-PGF)"/>
            <person name="Walter F."/>
            <person name="Albersmeier A."/>
            <person name="Kalinowski J."/>
            <person name="Ruckert C."/>
        </authorList>
    </citation>
    <scope>NUCLEOTIDE SEQUENCE</scope>
    <source>
        <strain evidence="2">JCM 4988</strain>
    </source>
</reference>
<dbReference type="SMART" id="SM01022">
    <property type="entry name" value="ASCH"/>
    <property type="match status" value="1"/>
</dbReference>
<proteinExistence type="predicted"/>
<comment type="caution">
    <text evidence="2">The sequence shown here is derived from an EMBL/GenBank/DDBJ whole genome shotgun (WGS) entry which is preliminary data.</text>
</comment>
<dbReference type="InterPro" id="IPR015947">
    <property type="entry name" value="PUA-like_sf"/>
</dbReference>
<dbReference type="InterPro" id="IPR007374">
    <property type="entry name" value="ASCH_domain"/>
</dbReference>
<protein>
    <recommendedName>
        <fullName evidence="1">ASCH domain-containing protein</fullName>
    </recommendedName>
</protein>
<feature type="domain" description="ASCH" evidence="1">
    <location>
        <begin position="19"/>
        <end position="143"/>
    </location>
</feature>
<keyword evidence="3" id="KW-1185">Reference proteome</keyword>